<reference evidence="2" key="1">
    <citation type="submission" date="2014-09" db="EMBL/GenBank/DDBJ databases">
        <authorList>
            <person name="Martin A.A."/>
        </authorList>
    </citation>
    <scope>NUCLEOTIDE SEQUENCE</scope>
    <source>
        <strain evidence="2">ED321</strain>
    </source>
</reference>
<dbReference type="CTD" id="36374085"/>
<sequence>MGGITKRLERRLVFIKDFGARAFNEKSSISNVDAEYGTELEEKKEILIGNRNKEYKAEQNVFETNKYLIGKDLIPPTKFSEITACLVLMKNDLRKFSSPRRHLYALREKTCVTSKWSSPICAVLKAKGSVQICSDY</sequence>
<dbReference type="AlphaFoldDB" id="A0A090L0K4"/>
<organism evidence="1">
    <name type="scientific">Strongyloides ratti</name>
    <name type="common">Parasitic roundworm</name>
    <dbReference type="NCBI Taxonomy" id="34506"/>
    <lineage>
        <taxon>Eukaryota</taxon>
        <taxon>Metazoa</taxon>
        <taxon>Ecdysozoa</taxon>
        <taxon>Nematoda</taxon>
        <taxon>Chromadorea</taxon>
        <taxon>Rhabditida</taxon>
        <taxon>Tylenchina</taxon>
        <taxon>Panagrolaimomorpha</taxon>
        <taxon>Strongyloidoidea</taxon>
        <taxon>Strongyloididae</taxon>
        <taxon>Strongyloides</taxon>
    </lineage>
</organism>
<name>A0A090L0K4_STRRB</name>
<gene>
    <name evidence="1 3 4" type="ORF">SRAE_0000529500</name>
</gene>
<evidence type="ECO:0000313" key="4">
    <source>
        <dbReference type="WormBase" id="SRAE_0000529500"/>
    </source>
</evidence>
<proteinExistence type="predicted"/>
<dbReference type="WBParaSite" id="SRAE_0000529500.1">
    <property type="protein sequence ID" value="SRAE_0000529500.1"/>
    <property type="gene ID" value="WBGene00256589"/>
</dbReference>
<accession>A0A090L0K4</accession>
<dbReference type="EMBL" id="LN609441">
    <property type="protein sequence ID" value="CEF61657.1"/>
    <property type="molecule type" value="Genomic_DNA"/>
</dbReference>
<reference evidence="3" key="3">
    <citation type="submission" date="2020-12" db="UniProtKB">
        <authorList>
            <consortium name="WormBaseParasite"/>
        </authorList>
    </citation>
    <scope>IDENTIFICATION</scope>
</reference>
<evidence type="ECO:0000313" key="3">
    <source>
        <dbReference type="WBParaSite" id="SRAE_0000529500.1"/>
    </source>
</evidence>
<dbReference type="GeneID" id="36374085"/>
<reference evidence="1" key="2">
    <citation type="submission" date="2014-09" db="EMBL/GenBank/DDBJ databases">
        <authorList>
            <person name="Aslett A.Martin."/>
        </authorList>
    </citation>
    <scope>NUCLEOTIDE SEQUENCE</scope>
    <source>
        <strain evidence="1">ED321 Heterogonic</strain>
    </source>
</reference>
<evidence type="ECO:0000313" key="1">
    <source>
        <dbReference type="EMBL" id="CEF61657.1"/>
    </source>
</evidence>
<keyword evidence="2" id="KW-1185">Reference proteome</keyword>
<dbReference type="Proteomes" id="UP000035682">
    <property type="component" value="Unplaced"/>
</dbReference>
<protein>
    <submittedName>
        <fullName evidence="1 3">Uncharacterized protein</fullName>
    </submittedName>
</protein>
<dbReference type="RefSeq" id="XP_024500864.1">
    <property type="nucleotide sequence ID" value="XM_024646714.1"/>
</dbReference>
<evidence type="ECO:0000313" key="2">
    <source>
        <dbReference type="Proteomes" id="UP000035682"/>
    </source>
</evidence>
<dbReference type="WormBase" id="SRAE_0000529500">
    <property type="protein sequence ID" value="SRP08965"/>
    <property type="gene ID" value="WBGene00256589"/>
</dbReference>